<dbReference type="EMBL" id="CDMZ01000650">
    <property type="protein sequence ID" value="CEM18695.1"/>
    <property type="molecule type" value="Genomic_DNA"/>
</dbReference>
<evidence type="ECO:0008006" key="4">
    <source>
        <dbReference type="Google" id="ProtNLM"/>
    </source>
</evidence>
<feature type="region of interest" description="Disordered" evidence="1">
    <location>
        <begin position="183"/>
        <end position="253"/>
    </location>
</feature>
<accession>A0A0G4FUR5</accession>
<keyword evidence="2" id="KW-0732">Signal</keyword>
<feature type="compositionally biased region" description="Low complexity" evidence="1">
    <location>
        <begin position="189"/>
        <end position="203"/>
    </location>
</feature>
<feature type="chain" id="PRO_5005189090" description="DNA recombination and repair protein Rad51-like C-terminal domain-containing protein" evidence="2">
    <location>
        <begin position="21"/>
        <end position="253"/>
    </location>
</feature>
<dbReference type="AlphaFoldDB" id="A0A0G4FUR5"/>
<feature type="compositionally biased region" description="Low complexity" evidence="1">
    <location>
        <begin position="233"/>
        <end position="245"/>
    </location>
</feature>
<organism evidence="3">
    <name type="scientific">Chromera velia CCMP2878</name>
    <dbReference type="NCBI Taxonomy" id="1169474"/>
    <lineage>
        <taxon>Eukaryota</taxon>
        <taxon>Sar</taxon>
        <taxon>Alveolata</taxon>
        <taxon>Colpodellida</taxon>
        <taxon>Chromeraceae</taxon>
        <taxon>Chromera</taxon>
    </lineage>
</organism>
<feature type="compositionally biased region" description="Basic residues" evidence="1">
    <location>
        <begin position="208"/>
        <end position="217"/>
    </location>
</feature>
<evidence type="ECO:0000256" key="1">
    <source>
        <dbReference type="SAM" id="MobiDB-lite"/>
    </source>
</evidence>
<evidence type="ECO:0000313" key="3">
    <source>
        <dbReference type="EMBL" id="CEM18695.1"/>
    </source>
</evidence>
<gene>
    <name evidence="3" type="ORF">Cvel_3772</name>
</gene>
<proteinExistence type="predicted"/>
<sequence length="253" mass="27824">MPWMAFRFDWLAICFQQVTAACAATKVPLSCADESLTKTRTLDPGQCTVQGIAEDPLAIGVSCPRAGKSHLAATVMEAQLTEEQQHPRGAKVLFVSDTNQCVREMALKTLDEKITSELVILARPATLEKKCGEKGAARLKPYCLEEKVELLQRKERVRFKNAQQKVLELSDLTFSTLGSVSRLEGGAHRPQLPLRLPSLLPLQEEGARRRRQRRPPHGGRLPRAAGQPGPLQRGEGPPRAAAGGRIVWISQNP</sequence>
<evidence type="ECO:0000256" key="2">
    <source>
        <dbReference type="SAM" id="SignalP"/>
    </source>
</evidence>
<dbReference type="PROSITE" id="PS51257">
    <property type="entry name" value="PROKAR_LIPOPROTEIN"/>
    <property type="match status" value="1"/>
</dbReference>
<name>A0A0G4FUR5_9ALVE</name>
<dbReference type="VEuPathDB" id="CryptoDB:Cvel_3772"/>
<reference evidence="3" key="1">
    <citation type="submission" date="2014-11" db="EMBL/GenBank/DDBJ databases">
        <authorList>
            <person name="Otto D Thomas"/>
            <person name="Naeem Raeece"/>
        </authorList>
    </citation>
    <scope>NUCLEOTIDE SEQUENCE</scope>
</reference>
<protein>
    <recommendedName>
        <fullName evidence="4">DNA recombination and repair protein Rad51-like C-terminal domain-containing protein</fullName>
    </recommendedName>
</protein>
<feature type="signal peptide" evidence="2">
    <location>
        <begin position="1"/>
        <end position="20"/>
    </location>
</feature>